<proteinExistence type="predicted"/>
<dbReference type="Gramene" id="KRH75559">
    <property type="protein sequence ID" value="KRH75559"/>
    <property type="gene ID" value="GLYMA_01G092700"/>
</dbReference>
<organism evidence="3">
    <name type="scientific">Glycine max</name>
    <name type="common">Soybean</name>
    <name type="synonym">Glycine hispida</name>
    <dbReference type="NCBI Taxonomy" id="3847"/>
    <lineage>
        <taxon>Eukaryota</taxon>
        <taxon>Viridiplantae</taxon>
        <taxon>Streptophyta</taxon>
        <taxon>Embryophyta</taxon>
        <taxon>Tracheophyta</taxon>
        <taxon>Spermatophyta</taxon>
        <taxon>Magnoliopsida</taxon>
        <taxon>eudicotyledons</taxon>
        <taxon>Gunneridae</taxon>
        <taxon>Pentapetalae</taxon>
        <taxon>rosids</taxon>
        <taxon>fabids</taxon>
        <taxon>Fabales</taxon>
        <taxon>Fabaceae</taxon>
        <taxon>Papilionoideae</taxon>
        <taxon>50 kb inversion clade</taxon>
        <taxon>NPAAA clade</taxon>
        <taxon>indigoferoid/millettioid clade</taxon>
        <taxon>Phaseoleae</taxon>
        <taxon>Glycine</taxon>
        <taxon>Glycine subgen. Soja</taxon>
    </lineage>
</organism>
<dbReference type="PANTHER" id="PTHR33178">
    <property type="match status" value="1"/>
</dbReference>
<evidence type="ECO:0000313" key="5">
    <source>
        <dbReference type="Proteomes" id="UP000008827"/>
    </source>
</evidence>
<evidence type="ECO:0000256" key="1">
    <source>
        <dbReference type="ARBA" id="ARBA00011738"/>
    </source>
</evidence>
<dbReference type="Gene3D" id="3.30.70.100">
    <property type="match status" value="1"/>
</dbReference>
<dbReference type="STRING" id="3847.A0A0R0L8L6"/>
<evidence type="ECO:0000313" key="3">
    <source>
        <dbReference type="EMBL" id="KRH75559.1"/>
    </source>
</evidence>
<protein>
    <recommendedName>
        <fullName evidence="2">Stress-response A/B barrel domain-containing protein</fullName>
    </recommendedName>
</protein>
<dbReference type="InterPro" id="IPR011008">
    <property type="entry name" value="Dimeric_a/b-barrel"/>
</dbReference>
<dbReference type="PROSITE" id="PS51502">
    <property type="entry name" value="S_R_A_B_BARREL"/>
    <property type="match status" value="1"/>
</dbReference>
<keyword evidence="5" id="KW-1185">Reference proteome</keyword>
<name>A0A0R0L8L6_SOYBN</name>
<dbReference type="SUPFAM" id="SSF54909">
    <property type="entry name" value="Dimeric alpha+beta barrel"/>
    <property type="match status" value="1"/>
</dbReference>
<dbReference type="EnsemblPlants" id="KRH75559">
    <property type="protein sequence ID" value="KRH75559"/>
    <property type="gene ID" value="GLYMA_01G092700"/>
</dbReference>
<reference evidence="4" key="2">
    <citation type="submission" date="2018-02" db="UniProtKB">
        <authorList>
            <consortium name="EnsemblPlants"/>
        </authorList>
    </citation>
    <scope>IDENTIFICATION</scope>
    <source>
        <strain evidence="4">Williams 82</strain>
    </source>
</reference>
<dbReference type="InterPro" id="IPR044662">
    <property type="entry name" value="HS1/DABB1-like"/>
</dbReference>
<reference evidence="3" key="3">
    <citation type="submission" date="2018-07" db="EMBL/GenBank/DDBJ databases">
        <title>WGS assembly of Glycine max.</title>
        <authorList>
            <person name="Schmutz J."/>
            <person name="Cannon S."/>
            <person name="Schlueter J."/>
            <person name="Ma J."/>
            <person name="Mitros T."/>
            <person name="Nelson W."/>
            <person name="Hyten D."/>
            <person name="Song Q."/>
            <person name="Thelen J."/>
            <person name="Cheng J."/>
            <person name="Xu D."/>
            <person name="Hellsten U."/>
            <person name="May G."/>
            <person name="Yu Y."/>
            <person name="Sakurai T."/>
            <person name="Umezawa T."/>
            <person name="Bhattacharyya M."/>
            <person name="Sandhu D."/>
            <person name="Valliyodan B."/>
            <person name="Lindquist E."/>
            <person name="Peto M."/>
            <person name="Grant D."/>
            <person name="Shu S."/>
            <person name="Goodstein D."/>
            <person name="Barry K."/>
            <person name="Futrell-Griggs M."/>
            <person name="Abernathy B."/>
            <person name="Du J."/>
            <person name="Tian Z."/>
            <person name="Zhu L."/>
            <person name="Gill N."/>
            <person name="Joshi T."/>
            <person name="Libault M."/>
            <person name="Sethuraman A."/>
            <person name="Zhang X."/>
            <person name="Shinozaki K."/>
            <person name="Nguyen H."/>
            <person name="Wing R."/>
            <person name="Cregan P."/>
            <person name="Specht J."/>
            <person name="Grimwood J."/>
            <person name="Rokhsar D."/>
            <person name="Stacey G."/>
            <person name="Shoemaker R."/>
            <person name="Jackson S."/>
        </authorList>
    </citation>
    <scope>NUCLEOTIDE SEQUENCE</scope>
    <source>
        <tissue evidence="3">Callus</tissue>
    </source>
</reference>
<dbReference type="PANTHER" id="PTHR33178:SF5">
    <property type="entry name" value="EXPRESSED PROTEIN"/>
    <property type="match status" value="1"/>
</dbReference>
<feature type="domain" description="Stress-response A/B barrel" evidence="2">
    <location>
        <begin position="1"/>
        <end position="73"/>
    </location>
</feature>
<reference evidence="3 4" key="1">
    <citation type="journal article" date="2010" name="Nature">
        <title>Genome sequence of the palaeopolyploid soybean.</title>
        <authorList>
            <person name="Schmutz J."/>
            <person name="Cannon S.B."/>
            <person name="Schlueter J."/>
            <person name="Ma J."/>
            <person name="Mitros T."/>
            <person name="Nelson W."/>
            <person name="Hyten D.L."/>
            <person name="Song Q."/>
            <person name="Thelen J.J."/>
            <person name="Cheng J."/>
            <person name="Xu D."/>
            <person name="Hellsten U."/>
            <person name="May G.D."/>
            <person name="Yu Y."/>
            <person name="Sakurai T."/>
            <person name="Umezawa T."/>
            <person name="Bhattacharyya M.K."/>
            <person name="Sandhu D."/>
            <person name="Valliyodan B."/>
            <person name="Lindquist E."/>
            <person name="Peto M."/>
            <person name="Grant D."/>
            <person name="Shu S."/>
            <person name="Goodstein D."/>
            <person name="Barry K."/>
            <person name="Futrell-Griggs M."/>
            <person name="Abernathy B."/>
            <person name="Du J."/>
            <person name="Tian Z."/>
            <person name="Zhu L."/>
            <person name="Gill N."/>
            <person name="Joshi T."/>
            <person name="Libault M."/>
            <person name="Sethuraman A."/>
            <person name="Zhang X.-C."/>
            <person name="Shinozaki K."/>
            <person name="Nguyen H.T."/>
            <person name="Wing R.A."/>
            <person name="Cregan P."/>
            <person name="Specht J."/>
            <person name="Grimwood J."/>
            <person name="Rokhsar D."/>
            <person name="Stacey G."/>
            <person name="Shoemaker R.C."/>
            <person name="Jackson S.A."/>
        </authorList>
    </citation>
    <scope>NUCLEOTIDE SEQUENCE</scope>
    <source>
        <strain evidence="4">cv. Williams 82</strain>
        <tissue evidence="3">Callus</tissue>
    </source>
</reference>
<dbReference type="InterPro" id="IPR013097">
    <property type="entry name" value="Dabb"/>
</dbReference>
<dbReference type="Proteomes" id="UP000008827">
    <property type="component" value="Chromosome 1"/>
</dbReference>
<evidence type="ECO:0000313" key="4">
    <source>
        <dbReference type="EnsemblPlants" id="KRH75559"/>
    </source>
</evidence>
<dbReference type="InParanoid" id="A0A0R0L8L6"/>
<evidence type="ECO:0000259" key="2">
    <source>
        <dbReference type="PROSITE" id="PS51502"/>
    </source>
</evidence>
<sequence>MSVSFDTMERLLPITRSLGGLNLSLSSKEYTHGVVIRFRSVEAFEIFINSKEYKNVWHSKFQTIVHKSFSLHFSVDPVGSEIM</sequence>
<dbReference type="EMBL" id="CM000834">
    <property type="protein sequence ID" value="KRH75559.1"/>
    <property type="molecule type" value="Genomic_DNA"/>
</dbReference>
<gene>
    <name evidence="3" type="ORF">GLYMA_01G092700</name>
</gene>
<accession>A0A0R0L8L6</accession>
<comment type="subunit">
    <text evidence="1">Homodimer.</text>
</comment>
<dbReference type="AlphaFoldDB" id="A0A0R0L8L6"/>